<evidence type="ECO:0000256" key="3">
    <source>
        <dbReference type="ARBA" id="ARBA00022670"/>
    </source>
</evidence>
<dbReference type="InterPro" id="IPR018215">
    <property type="entry name" value="ClpP_Ser_AS"/>
</dbReference>
<dbReference type="PANTHER" id="PTHR10381">
    <property type="entry name" value="ATP-DEPENDENT CLP PROTEASE PROTEOLYTIC SUBUNIT"/>
    <property type="match status" value="1"/>
</dbReference>
<dbReference type="PANTHER" id="PTHR10381:SF70">
    <property type="entry name" value="ATP-DEPENDENT CLP PROTEASE PROTEOLYTIC SUBUNIT"/>
    <property type="match status" value="1"/>
</dbReference>
<feature type="active site" evidence="8">
    <location>
        <position position="103"/>
    </location>
</feature>
<comment type="similarity">
    <text evidence="1 7 12">Belongs to the peptidase S14 family.</text>
</comment>
<evidence type="ECO:0000256" key="8">
    <source>
        <dbReference type="PROSITE-ProRule" id="PRU10085"/>
    </source>
</evidence>
<dbReference type="FunFam" id="3.90.226.10:FF:000002">
    <property type="entry name" value="ATP-dependent Clp protease proteolytic subunit"/>
    <property type="match status" value="1"/>
</dbReference>
<dbReference type="CDD" id="cd07017">
    <property type="entry name" value="S14_ClpP_2"/>
    <property type="match status" value="1"/>
</dbReference>
<dbReference type="PROSITE" id="PS00381">
    <property type="entry name" value="CLP_PROTEASE_SER"/>
    <property type="match status" value="1"/>
</dbReference>
<dbReference type="GO" id="GO:0005737">
    <property type="term" value="C:cytoplasm"/>
    <property type="evidence" value="ECO:0007669"/>
    <property type="project" value="UniProtKB-SubCell"/>
</dbReference>
<dbReference type="InterPro" id="IPR033135">
    <property type="entry name" value="ClpP_His_AS"/>
</dbReference>
<feature type="active site" evidence="7 9">
    <location>
        <position position="128"/>
    </location>
</feature>
<dbReference type="HAMAP" id="MF_00444">
    <property type="entry name" value="ClpP"/>
    <property type="match status" value="1"/>
</dbReference>
<evidence type="ECO:0000256" key="4">
    <source>
        <dbReference type="ARBA" id="ARBA00022801"/>
    </source>
</evidence>
<evidence type="ECO:0000256" key="6">
    <source>
        <dbReference type="ARBA" id="ARBA00034021"/>
    </source>
</evidence>
<evidence type="ECO:0000256" key="11">
    <source>
        <dbReference type="RuleBase" id="RU000550"/>
    </source>
</evidence>
<evidence type="ECO:0000313" key="13">
    <source>
        <dbReference type="EMBL" id="CAA9508206.1"/>
    </source>
</evidence>
<reference evidence="13" key="1">
    <citation type="submission" date="2020-02" db="EMBL/GenBank/DDBJ databases">
        <authorList>
            <person name="Meier V. D."/>
        </authorList>
    </citation>
    <scope>NUCLEOTIDE SEQUENCE</scope>
    <source>
        <strain evidence="13">AVDCRST_MAG05</strain>
    </source>
</reference>
<protein>
    <recommendedName>
        <fullName evidence="7 12">ATP-dependent Clp protease proteolytic subunit</fullName>
        <ecNumber evidence="7 10">3.4.21.92</ecNumber>
    </recommendedName>
    <alternativeName>
        <fullName evidence="7">Endopeptidase Clp</fullName>
    </alternativeName>
</protein>
<dbReference type="PROSITE" id="PS00382">
    <property type="entry name" value="CLP_PROTEASE_HIS"/>
    <property type="match status" value="1"/>
</dbReference>
<comment type="catalytic activity">
    <reaction evidence="6 7 9">
        <text>Hydrolysis of proteins to small peptides in the presence of ATP and magnesium. alpha-casein is the usual test substrate. In the absence of ATP, only oligopeptides shorter than five residues are hydrolyzed (such as succinyl-Leu-Tyr-|-NHMec, and Leu-Tyr-Leu-|-Tyr-Trp, in which cleavage of the -Tyr-|-Leu- and -Tyr-|-Trp bonds also occurs).</text>
        <dbReference type="EC" id="3.4.21.92"/>
    </reaction>
</comment>
<evidence type="ECO:0000256" key="2">
    <source>
        <dbReference type="ARBA" id="ARBA00022490"/>
    </source>
</evidence>
<dbReference type="PRINTS" id="PR00127">
    <property type="entry name" value="CLPPROTEASEP"/>
</dbReference>
<evidence type="ECO:0000256" key="1">
    <source>
        <dbReference type="ARBA" id="ARBA00007039"/>
    </source>
</evidence>
<dbReference type="NCBIfam" id="NF009205">
    <property type="entry name" value="PRK12553.1"/>
    <property type="match status" value="1"/>
</dbReference>
<dbReference type="Pfam" id="PF00574">
    <property type="entry name" value="CLP_protease"/>
    <property type="match status" value="1"/>
</dbReference>
<dbReference type="NCBIfam" id="NF001368">
    <property type="entry name" value="PRK00277.1"/>
    <property type="match status" value="1"/>
</dbReference>
<dbReference type="GO" id="GO:0051117">
    <property type="term" value="F:ATPase binding"/>
    <property type="evidence" value="ECO:0007669"/>
    <property type="project" value="TreeGrafter"/>
</dbReference>
<dbReference type="GO" id="GO:0009368">
    <property type="term" value="C:endopeptidase Clp complex"/>
    <property type="evidence" value="ECO:0007669"/>
    <property type="project" value="TreeGrafter"/>
</dbReference>
<evidence type="ECO:0000256" key="9">
    <source>
        <dbReference type="PROSITE-ProRule" id="PRU10086"/>
    </source>
</evidence>
<evidence type="ECO:0000256" key="10">
    <source>
        <dbReference type="RuleBase" id="RU000549"/>
    </source>
</evidence>
<dbReference type="InterPro" id="IPR023562">
    <property type="entry name" value="ClpP/TepA"/>
</dbReference>
<proteinExistence type="inferred from homology"/>
<organism evidence="13">
    <name type="scientific">uncultured Rubrobacteraceae bacterium</name>
    <dbReference type="NCBI Taxonomy" id="349277"/>
    <lineage>
        <taxon>Bacteria</taxon>
        <taxon>Bacillati</taxon>
        <taxon>Actinomycetota</taxon>
        <taxon>Rubrobacteria</taxon>
        <taxon>Rubrobacterales</taxon>
        <taxon>Rubrobacteraceae</taxon>
        <taxon>environmental samples</taxon>
    </lineage>
</organism>
<dbReference type="Gene3D" id="3.90.226.10">
    <property type="entry name" value="2-enoyl-CoA Hydratase, Chain A, domain 1"/>
    <property type="match status" value="1"/>
</dbReference>
<feature type="active site" description="Nucleophile" evidence="7">
    <location>
        <position position="103"/>
    </location>
</feature>
<name>A0A6J4SXC5_9ACTN</name>
<dbReference type="EC" id="3.4.21.92" evidence="7 10"/>
<comment type="subunit">
    <text evidence="7">Fourteen ClpP subunits assemble into 2 heptameric rings which stack back to back to give a disk-like structure with a central cavity, resembling the structure of eukaryotic proteasomes.</text>
</comment>
<keyword evidence="5 7" id="KW-0720">Serine protease</keyword>
<evidence type="ECO:0000256" key="5">
    <source>
        <dbReference type="ARBA" id="ARBA00022825"/>
    </source>
</evidence>
<dbReference type="GO" id="GO:0004176">
    <property type="term" value="F:ATP-dependent peptidase activity"/>
    <property type="evidence" value="ECO:0007669"/>
    <property type="project" value="InterPro"/>
</dbReference>
<accession>A0A6J4SXC5</accession>
<dbReference type="EMBL" id="CADCVM010000317">
    <property type="protein sequence ID" value="CAA9508206.1"/>
    <property type="molecule type" value="Genomic_DNA"/>
</dbReference>
<dbReference type="GO" id="GO:0006515">
    <property type="term" value="P:protein quality control for misfolded or incompletely synthesized proteins"/>
    <property type="evidence" value="ECO:0007669"/>
    <property type="project" value="TreeGrafter"/>
</dbReference>
<evidence type="ECO:0000256" key="7">
    <source>
        <dbReference type="HAMAP-Rule" id="MF_00444"/>
    </source>
</evidence>
<keyword evidence="3 7" id="KW-0645">Protease</keyword>
<dbReference type="AlphaFoldDB" id="A0A6J4SXC5"/>
<dbReference type="SUPFAM" id="SSF52096">
    <property type="entry name" value="ClpP/crotonase"/>
    <property type="match status" value="1"/>
</dbReference>
<sequence>MSSDPRLVIPYVTEQSPRGERTMDIYSRLLKDRIIFLGTPVDDQVANVIMAQLLHLDSEDPEQDINVYINSPGGSISAMLAIHDTMRFVNADVATTALGMAASAGAFLLASGTKGKRSALPNTRILLHQPAIQGGLGGQASDVEIHAKEIVFTKRRINEIMAEATGQPFEKIERDTDRDYILSPEEAVEYGVIDQVVTRPGEARE</sequence>
<evidence type="ECO:0000256" key="12">
    <source>
        <dbReference type="RuleBase" id="RU003567"/>
    </source>
</evidence>
<comment type="subcellular location">
    <subcellularLocation>
        <location evidence="7">Cytoplasm</location>
    </subcellularLocation>
</comment>
<keyword evidence="2 7" id="KW-0963">Cytoplasm</keyword>
<dbReference type="GO" id="GO:0004252">
    <property type="term" value="F:serine-type endopeptidase activity"/>
    <property type="evidence" value="ECO:0007669"/>
    <property type="project" value="UniProtKB-UniRule"/>
</dbReference>
<comment type="function">
    <text evidence="7 11">Cleaves peptides in various proteins in a process that requires ATP hydrolysis. Has a chymotrypsin-like activity. Plays a major role in the degradation of misfolded proteins.</text>
</comment>
<gene>
    <name evidence="7" type="primary">clpP</name>
    <name evidence="13" type="ORF">AVDCRST_MAG05-2863</name>
</gene>
<dbReference type="InterPro" id="IPR001907">
    <property type="entry name" value="ClpP"/>
</dbReference>
<dbReference type="InterPro" id="IPR029045">
    <property type="entry name" value="ClpP/crotonase-like_dom_sf"/>
</dbReference>
<keyword evidence="4 7" id="KW-0378">Hydrolase</keyword>